<evidence type="ECO:0008006" key="2">
    <source>
        <dbReference type="Google" id="ProtNLM"/>
    </source>
</evidence>
<sequence length="92" mass="10245">MASLFSVPDRRSFGNESGDEALRRFAQAVKVALEPYPEKNTVLVTHGRVNTLFIAGYNPVESLTFWKGWALGTFAVLSRPDFKLLEPPHPLA</sequence>
<gene>
    <name evidence="1" type="ORF">AVDCRST_MAG86-157</name>
</gene>
<evidence type="ECO:0000313" key="1">
    <source>
        <dbReference type="EMBL" id="CAA9552753.1"/>
    </source>
</evidence>
<dbReference type="AlphaFoldDB" id="A0A6J4UP88"/>
<name>A0A6J4UP88_9DEIN</name>
<dbReference type="Gene3D" id="3.40.50.1240">
    <property type="entry name" value="Phosphoglycerate mutase-like"/>
    <property type="match status" value="1"/>
</dbReference>
<dbReference type="InterPro" id="IPR013078">
    <property type="entry name" value="His_Pase_superF_clade-1"/>
</dbReference>
<reference evidence="1" key="1">
    <citation type="submission" date="2020-02" db="EMBL/GenBank/DDBJ databases">
        <authorList>
            <person name="Meier V. D."/>
        </authorList>
    </citation>
    <scope>NUCLEOTIDE SEQUENCE</scope>
    <source>
        <strain evidence="1">AVDCRST_MAG86</strain>
    </source>
</reference>
<dbReference type="EMBL" id="CADCWP010000002">
    <property type="protein sequence ID" value="CAA9552753.1"/>
    <property type="molecule type" value="Genomic_DNA"/>
</dbReference>
<proteinExistence type="predicted"/>
<organism evidence="1">
    <name type="scientific">uncultured Truepera sp</name>
    <dbReference type="NCBI Taxonomy" id="543023"/>
    <lineage>
        <taxon>Bacteria</taxon>
        <taxon>Thermotogati</taxon>
        <taxon>Deinococcota</taxon>
        <taxon>Deinococci</taxon>
        <taxon>Trueperales</taxon>
        <taxon>Trueperaceae</taxon>
        <taxon>Truepera</taxon>
        <taxon>environmental samples</taxon>
    </lineage>
</organism>
<dbReference type="InterPro" id="IPR029033">
    <property type="entry name" value="His_PPase_superfam"/>
</dbReference>
<accession>A0A6J4UP88</accession>
<protein>
    <recommendedName>
        <fullName evidence="2">Histidine phosphatase family protein</fullName>
    </recommendedName>
</protein>
<dbReference type="Pfam" id="PF00300">
    <property type="entry name" value="His_Phos_1"/>
    <property type="match status" value="1"/>
</dbReference>
<dbReference type="SUPFAM" id="SSF53254">
    <property type="entry name" value="Phosphoglycerate mutase-like"/>
    <property type="match status" value="1"/>
</dbReference>